<comment type="caution">
    <text evidence="1">The sequence shown here is derived from an EMBL/GenBank/DDBJ whole genome shotgun (WGS) entry which is preliminary data.</text>
</comment>
<gene>
    <name evidence="1" type="ORF">NUW54_g10</name>
</gene>
<evidence type="ECO:0000313" key="1">
    <source>
        <dbReference type="EMBL" id="KAJ3019701.1"/>
    </source>
</evidence>
<evidence type="ECO:0000313" key="2">
    <source>
        <dbReference type="Proteomes" id="UP001144978"/>
    </source>
</evidence>
<dbReference type="Proteomes" id="UP001144978">
    <property type="component" value="Unassembled WGS sequence"/>
</dbReference>
<sequence length="87" mass="10026">MNTAQYIKIFDDALLRTLSNYGLPILSIIFQQENNPKHKLKTAAAFCTDCNIKKLPWAASSSDMNIIENTWTYLNRKVHDHYPLPTN</sequence>
<proteinExistence type="predicted"/>
<name>A0ACC1QAE1_9APHY</name>
<organism evidence="1 2">
    <name type="scientific">Trametes sanguinea</name>
    <dbReference type="NCBI Taxonomy" id="158606"/>
    <lineage>
        <taxon>Eukaryota</taxon>
        <taxon>Fungi</taxon>
        <taxon>Dikarya</taxon>
        <taxon>Basidiomycota</taxon>
        <taxon>Agaricomycotina</taxon>
        <taxon>Agaricomycetes</taxon>
        <taxon>Polyporales</taxon>
        <taxon>Polyporaceae</taxon>
        <taxon>Trametes</taxon>
    </lineage>
</organism>
<keyword evidence="2" id="KW-1185">Reference proteome</keyword>
<accession>A0ACC1QAE1</accession>
<dbReference type="EMBL" id="JANSHE010000002">
    <property type="protein sequence ID" value="KAJ3019701.1"/>
    <property type="molecule type" value="Genomic_DNA"/>
</dbReference>
<reference evidence="1" key="1">
    <citation type="submission" date="2022-08" db="EMBL/GenBank/DDBJ databases">
        <title>Genome Sequence of Pycnoporus sanguineus.</title>
        <authorList>
            <person name="Buettner E."/>
        </authorList>
    </citation>
    <scope>NUCLEOTIDE SEQUENCE</scope>
    <source>
        <strain evidence="1">CG-C14</strain>
    </source>
</reference>
<protein>
    <submittedName>
        <fullName evidence="1">Uncharacterized protein</fullName>
    </submittedName>
</protein>